<dbReference type="AlphaFoldDB" id="T1CRA9"/>
<dbReference type="GO" id="GO:0000162">
    <property type="term" value="P:L-tryptophan biosynthetic process"/>
    <property type="evidence" value="ECO:0007669"/>
    <property type="project" value="TreeGrafter"/>
</dbReference>
<dbReference type="CDD" id="cd01743">
    <property type="entry name" value="GATase1_Anthranilate_Synthase"/>
    <property type="match status" value="1"/>
</dbReference>
<dbReference type="GO" id="GO:0005829">
    <property type="term" value="C:cytosol"/>
    <property type="evidence" value="ECO:0007669"/>
    <property type="project" value="TreeGrafter"/>
</dbReference>
<organism evidence="3">
    <name type="scientific">mine drainage metagenome</name>
    <dbReference type="NCBI Taxonomy" id="410659"/>
    <lineage>
        <taxon>unclassified sequences</taxon>
        <taxon>metagenomes</taxon>
        <taxon>ecological metagenomes</taxon>
    </lineage>
</organism>
<protein>
    <submittedName>
        <fullName evidence="3">Glutamine amidotransferase of anthranilate synthase</fullName>
    </submittedName>
</protein>
<dbReference type="InterPro" id="IPR029062">
    <property type="entry name" value="Class_I_gatase-like"/>
</dbReference>
<dbReference type="SUPFAM" id="SSF52317">
    <property type="entry name" value="Class I glutamine amidotransferase-like"/>
    <property type="match status" value="1"/>
</dbReference>
<feature type="domain" description="Glutamine amidotransferase" evidence="2">
    <location>
        <begin position="3"/>
        <end position="84"/>
    </location>
</feature>
<keyword evidence="1 3" id="KW-0315">Glutamine amidotransferase</keyword>
<gene>
    <name evidence="3" type="ORF">B1B_04688</name>
</gene>
<reference evidence="3" key="1">
    <citation type="submission" date="2013-08" db="EMBL/GenBank/DDBJ databases">
        <authorList>
            <person name="Mendez C."/>
            <person name="Richter M."/>
            <person name="Ferrer M."/>
            <person name="Sanchez J."/>
        </authorList>
    </citation>
    <scope>NUCLEOTIDE SEQUENCE</scope>
</reference>
<evidence type="ECO:0000256" key="1">
    <source>
        <dbReference type="ARBA" id="ARBA00022962"/>
    </source>
</evidence>
<dbReference type="PRINTS" id="PR00097">
    <property type="entry name" value="ANTSNTHASEII"/>
</dbReference>
<proteinExistence type="predicted"/>
<feature type="non-terminal residue" evidence="3">
    <location>
        <position position="1"/>
    </location>
</feature>
<comment type="caution">
    <text evidence="3">The sequence shown here is derived from an EMBL/GenBank/DDBJ whole genome shotgun (WGS) entry which is preliminary data.</text>
</comment>
<evidence type="ECO:0000259" key="2">
    <source>
        <dbReference type="Pfam" id="PF00117"/>
    </source>
</evidence>
<dbReference type="Gene3D" id="3.40.50.880">
    <property type="match status" value="1"/>
</dbReference>
<name>T1CRA9_9ZZZZ</name>
<dbReference type="PANTHER" id="PTHR43418">
    <property type="entry name" value="MULTIFUNCTIONAL TRYPTOPHAN BIOSYNTHESIS PROTEIN-RELATED"/>
    <property type="match status" value="1"/>
</dbReference>
<dbReference type="InterPro" id="IPR017926">
    <property type="entry name" value="GATASE"/>
</dbReference>
<dbReference type="InterPro" id="IPR006221">
    <property type="entry name" value="TrpG/PapA_dom"/>
</dbReference>
<dbReference type="PANTHER" id="PTHR43418:SF4">
    <property type="entry name" value="MULTIFUNCTIONAL TRYPTOPHAN BIOSYNTHESIS PROTEIN"/>
    <property type="match status" value="1"/>
</dbReference>
<evidence type="ECO:0000313" key="3">
    <source>
        <dbReference type="EMBL" id="EQD71019.1"/>
    </source>
</evidence>
<dbReference type="InterPro" id="IPR050472">
    <property type="entry name" value="Anth_synth/Amidotransfase"/>
</dbReference>
<dbReference type="Pfam" id="PF00117">
    <property type="entry name" value="GATase"/>
    <property type="match status" value="1"/>
</dbReference>
<keyword evidence="3" id="KW-0808">Transferase</keyword>
<dbReference type="GO" id="GO:0004049">
    <property type="term" value="F:anthranilate synthase activity"/>
    <property type="evidence" value="ECO:0007669"/>
    <property type="project" value="TreeGrafter"/>
</dbReference>
<dbReference type="EMBL" id="AUZY01002932">
    <property type="protein sequence ID" value="EQD71019.1"/>
    <property type="molecule type" value="Genomic_DNA"/>
</dbReference>
<dbReference type="PROSITE" id="PS51273">
    <property type="entry name" value="GATASE_TYPE_1"/>
    <property type="match status" value="1"/>
</dbReference>
<reference evidence="3" key="2">
    <citation type="journal article" date="2014" name="ISME J.">
        <title>Microbial stratification in low pH oxic and suboxic macroscopic growths along an acid mine drainage.</title>
        <authorList>
            <person name="Mendez-Garcia C."/>
            <person name="Mesa V."/>
            <person name="Sprenger R.R."/>
            <person name="Richter M."/>
            <person name="Diez M.S."/>
            <person name="Solano J."/>
            <person name="Bargiela R."/>
            <person name="Golyshina O.V."/>
            <person name="Manteca A."/>
            <person name="Ramos J.L."/>
            <person name="Gallego J.R."/>
            <person name="Llorente I."/>
            <person name="Martins Dos Santos V.A."/>
            <person name="Jensen O.N."/>
            <person name="Pelaez A.I."/>
            <person name="Sanchez J."/>
            <person name="Ferrer M."/>
        </authorList>
    </citation>
    <scope>NUCLEOTIDE SEQUENCE</scope>
</reference>
<accession>T1CRA9</accession>
<sequence length="90" mass="9731">KVSLVRHHGRGIFAGAPSPLPAGRYHSLVVDPATIPQELEVDATTDDGLVMALRHRERPLFGVQFHPESVLTPDGPRLVDTFLARTGGGR</sequence>
<dbReference type="GO" id="GO:0016740">
    <property type="term" value="F:transferase activity"/>
    <property type="evidence" value="ECO:0007669"/>
    <property type="project" value="UniProtKB-KW"/>
</dbReference>